<comment type="caution">
    <text evidence="6">Lacks conserved residue(s) required for the propagation of feature annotation.</text>
</comment>
<evidence type="ECO:0000313" key="11">
    <source>
        <dbReference type="Proteomes" id="UP000225706"/>
    </source>
</evidence>
<evidence type="ECO:0000256" key="6">
    <source>
        <dbReference type="PROSITE-ProRule" id="PRU00059"/>
    </source>
</evidence>
<evidence type="ECO:0000256" key="4">
    <source>
        <dbReference type="ARBA" id="ARBA00023157"/>
    </source>
</evidence>
<dbReference type="FunFam" id="2.60.120.290:FF:000013">
    <property type="entry name" value="Membrane frizzled-related protein"/>
    <property type="match status" value="1"/>
</dbReference>
<dbReference type="GO" id="GO:0031410">
    <property type="term" value="C:cytoplasmic vesicle"/>
    <property type="evidence" value="ECO:0007669"/>
    <property type="project" value="TreeGrafter"/>
</dbReference>
<dbReference type="SMART" id="SM00765">
    <property type="entry name" value="MANEC"/>
    <property type="match status" value="3"/>
</dbReference>
<dbReference type="EMBL" id="LSMT01000010">
    <property type="protein sequence ID" value="PFX33592.1"/>
    <property type="molecule type" value="Genomic_DNA"/>
</dbReference>
<evidence type="ECO:0000259" key="9">
    <source>
        <dbReference type="PROSITE" id="PS01180"/>
    </source>
</evidence>
<dbReference type="Gene3D" id="2.60.120.290">
    <property type="entry name" value="Spermadhesin, CUB domain"/>
    <property type="match status" value="1"/>
</dbReference>
<name>A0A2B4SYE8_STYPI</name>
<keyword evidence="2" id="KW-0732">Signal</keyword>
<evidence type="ECO:0000256" key="5">
    <source>
        <dbReference type="ARBA" id="ARBA00023180"/>
    </source>
</evidence>
<feature type="compositionally biased region" description="Polar residues" evidence="7">
    <location>
        <begin position="128"/>
        <end position="138"/>
    </location>
</feature>
<dbReference type="Proteomes" id="UP000225706">
    <property type="component" value="Unassembled WGS sequence"/>
</dbReference>
<protein>
    <submittedName>
        <fullName evidence="10">Tolloid-like protein 1</fullName>
    </submittedName>
</protein>
<dbReference type="PANTHER" id="PTHR46182:SF2">
    <property type="entry name" value="FI19480P1"/>
    <property type="match status" value="1"/>
</dbReference>
<keyword evidence="8" id="KW-0812">Transmembrane</keyword>
<reference evidence="11" key="1">
    <citation type="journal article" date="2017" name="bioRxiv">
        <title>Comparative analysis of the genomes of Stylophora pistillata and Acropora digitifera provides evidence for extensive differences between species of corals.</title>
        <authorList>
            <person name="Voolstra C.R."/>
            <person name="Li Y."/>
            <person name="Liew Y.J."/>
            <person name="Baumgarten S."/>
            <person name="Zoccola D."/>
            <person name="Flot J.-F."/>
            <person name="Tambutte S."/>
            <person name="Allemand D."/>
            <person name="Aranda M."/>
        </authorList>
    </citation>
    <scope>NUCLEOTIDE SEQUENCE [LARGE SCALE GENOMIC DNA]</scope>
</reference>
<feature type="region of interest" description="Disordered" evidence="7">
    <location>
        <begin position="1800"/>
        <end position="1823"/>
    </location>
</feature>
<feature type="compositionally biased region" description="Basic and acidic residues" evidence="7">
    <location>
        <begin position="278"/>
        <end position="287"/>
    </location>
</feature>
<keyword evidence="4" id="KW-1015">Disulfide bond</keyword>
<dbReference type="Pfam" id="PF00431">
    <property type="entry name" value="CUB"/>
    <property type="match status" value="1"/>
</dbReference>
<feature type="domain" description="CUB" evidence="9">
    <location>
        <begin position="770"/>
        <end position="882"/>
    </location>
</feature>
<evidence type="ECO:0000313" key="10">
    <source>
        <dbReference type="EMBL" id="PFX33592.1"/>
    </source>
</evidence>
<dbReference type="PANTHER" id="PTHR46182">
    <property type="entry name" value="FI19480P1"/>
    <property type="match status" value="1"/>
</dbReference>
<feature type="region of interest" description="Disordered" evidence="7">
    <location>
        <begin position="1425"/>
        <end position="1480"/>
    </location>
</feature>
<accession>A0A2B4SYE8</accession>
<gene>
    <name evidence="10" type="primary">TLL1</name>
    <name evidence="10" type="ORF">AWC38_SpisGene1520</name>
</gene>
<dbReference type="Pfam" id="PF23597">
    <property type="entry name" value="KIAA0319_N"/>
    <property type="match status" value="8"/>
</dbReference>
<keyword evidence="11" id="KW-1185">Reference proteome</keyword>
<dbReference type="GO" id="GO:0001764">
    <property type="term" value="P:neuron migration"/>
    <property type="evidence" value="ECO:0007669"/>
    <property type="project" value="TreeGrafter"/>
</dbReference>
<dbReference type="Pfam" id="PF13385">
    <property type="entry name" value="Laminin_G_3"/>
    <property type="match status" value="1"/>
</dbReference>
<dbReference type="SUPFAM" id="SSF49899">
    <property type="entry name" value="Concanavalin A-like lectins/glucanases"/>
    <property type="match status" value="1"/>
</dbReference>
<keyword evidence="8" id="KW-1133">Transmembrane helix</keyword>
<evidence type="ECO:0000256" key="3">
    <source>
        <dbReference type="ARBA" id="ARBA00023136"/>
    </source>
</evidence>
<dbReference type="InterPro" id="IPR029865">
    <property type="entry name" value="KIAA0319-like"/>
</dbReference>
<organism evidence="10 11">
    <name type="scientific">Stylophora pistillata</name>
    <name type="common">Smooth cauliflower coral</name>
    <dbReference type="NCBI Taxonomy" id="50429"/>
    <lineage>
        <taxon>Eukaryota</taxon>
        <taxon>Metazoa</taxon>
        <taxon>Cnidaria</taxon>
        <taxon>Anthozoa</taxon>
        <taxon>Hexacorallia</taxon>
        <taxon>Scleractinia</taxon>
        <taxon>Astrocoeniina</taxon>
        <taxon>Pocilloporidae</taxon>
        <taxon>Stylophora</taxon>
    </lineage>
</organism>
<feature type="transmembrane region" description="Helical" evidence="8">
    <location>
        <begin position="2155"/>
        <end position="2181"/>
    </location>
</feature>
<feature type="compositionally biased region" description="Basic residues" evidence="7">
    <location>
        <begin position="290"/>
        <end position="299"/>
    </location>
</feature>
<dbReference type="PROSITE" id="PS01180">
    <property type="entry name" value="CUB"/>
    <property type="match status" value="1"/>
</dbReference>
<dbReference type="InterPro" id="IPR013980">
    <property type="entry name" value="MANSC_dom"/>
</dbReference>
<feature type="compositionally biased region" description="Basic and acidic residues" evidence="7">
    <location>
        <begin position="164"/>
        <end position="191"/>
    </location>
</feature>
<feature type="compositionally biased region" description="Polar residues" evidence="7">
    <location>
        <begin position="1468"/>
        <end position="1480"/>
    </location>
</feature>
<keyword evidence="3 8" id="KW-0472">Membrane</keyword>
<dbReference type="InterPro" id="IPR000859">
    <property type="entry name" value="CUB_dom"/>
</dbReference>
<dbReference type="InterPro" id="IPR011106">
    <property type="entry name" value="MANSC_N"/>
</dbReference>
<feature type="region of interest" description="Disordered" evidence="7">
    <location>
        <begin position="267"/>
        <end position="299"/>
    </location>
</feature>
<evidence type="ECO:0000256" key="1">
    <source>
        <dbReference type="ARBA" id="ARBA00004370"/>
    </source>
</evidence>
<dbReference type="InterPro" id="IPR013320">
    <property type="entry name" value="ConA-like_dom_sf"/>
</dbReference>
<dbReference type="GO" id="GO:0016020">
    <property type="term" value="C:membrane"/>
    <property type="evidence" value="ECO:0007669"/>
    <property type="project" value="UniProtKB-SubCell"/>
</dbReference>
<proteinExistence type="predicted"/>
<evidence type="ECO:0000256" key="2">
    <source>
        <dbReference type="ARBA" id="ARBA00022729"/>
    </source>
</evidence>
<comment type="subcellular location">
    <subcellularLocation>
        <location evidence="1">Membrane</location>
    </subcellularLocation>
</comment>
<dbReference type="Gene3D" id="2.60.120.200">
    <property type="match status" value="1"/>
</dbReference>
<feature type="region of interest" description="Disordered" evidence="7">
    <location>
        <begin position="128"/>
        <end position="219"/>
    </location>
</feature>
<dbReference type="InterPro" id="IPR006558">
    <property type="entry name" value="LamG-like"/>
</dbReference>
<comment type="caution">
    <text evidence="10">The sequence shown here is derived from an EMBL/GenBank/DDBJ whole genome shotgun (WGS) entry which is preliminary data.</text>
</comment>
<dbReference type="SMART" id="SM00042">
    <property type="entry name" value="CUB"/>
    <property type="match status" value="1"/>
</dbReference>
<sequence length="2195" mass="242776">MYKGSTQAHFNDSFKSSSNLLSTNLTDTRKDGIHPFHVQSSSLRQNLKDERRLDVSFAKEIRRRSTKAKHHVVSDKVPLETINSNVTFTVKAQRIPSDNVTHFSHSVTHFFNLTRSLNDFNKIGSALHTSRGNSSPEIQASIGERSKEGGKRRAKRGLKLSLNKPDRSKLPSHYERERTSDKAKTHFDSREKKRRKYSSTVISERHHRTRSKHHERSLRRFKRKTAVSDEDELKQERSVKRIRSLYHLPLRLGGERVLLRFKRKSIPGQGDEVAPSSDIKEHKEKQRPQTTHKKHIKPRSVFKGKSSTVSLNGIIKGDFLKETEWRAPSDTTNSYSKALVDRNVIPHATYDPVIYGAKSSSRSLNPARLSSIPKEYSAISNRRQSVSSINKALYPPASTLSNQAIALKSEPRTPQIASLWSTDFPQNAPVLKQLNIPHPVRYGYGAGQQQKNSLQNTEDQNKKQFIPASQRSPYGYGHQFNYQPRFIKSQMALAGGNPRIISFPKMGSIKPLPFSREGARMNPEWPVASPTVNFHNPLNFGNGFLQRSRVPEGLVLYLNFENVQNGRAAVASLKGDVTGTDKRTEITKFFGSCGKVARINNGSEILLDGKKLKMKPRQAVSIAAWIKLDSNKGYHSIFDTVGGHSMHQKGQYHFEIQDGSLRWFHRNETGVTIFSVETDPIIPANVWNHVVGTYDARTGIAKIFVNGRLKAEAAGKGLLSQDWDAHAGIGKHKNQRFLQGEVDEFRIYNKALPQSEIVKLMKVCSFERVCGGLFNSPKGILESPEWPKSYKGKTSCTWHLSVDPSEKITLSFKRFSLDEDGTCKKAKLVVRDGSRENSEALGVYCGTKWPSGITSSGNHLLVQFTSTAGGKGKGFLISYNTETFHQTKKTERPPTPTQADDSQRCAVTRPEYNVTLIGGIKSGIFSEAKHVHDMDLCTRHCCLRKSCDLAFMIRDSCYLVKCTSQSLCKTKPARPSSMNPRITFVSHLRSMTPEPELSVDGSAYNKAITSSISKPTTLPAKEQRVCHHTAVSYNVTLVGGINAGKFSTYGGARNIDECIGHCCREDKCDVAFMIQGNCYAVECTDAEGCQVKRAKPSAYNPTVAYVYRGNERPIGDPLPGAEKPSPDACDKLTVSNTIFNATLRGGIKSGNFTDKGVVKHMNECSAYCCADAQCNVAFLIRDNCFLVSCKDYESCQIKPALSEYYHPRLAYVNWSPPDDEIPAHRWYASLGCWKDTETFAVTPLEGADPLLTEPYLTRKKPIDTCAQVARKHDFRVFAIQNGGACLSGPTAGRMFNQFGESSSCKAGKGGLFANDVYRLTDFGYISLGCWNDSGVHAIPVMEHSDKKLDDFYKSRLDPLRKCGEVARKRGYPVFALQRGGMCFGGPRAEIDYKTYGISRRCRDGLGGTYANSVYRLIDNLEVEPTESTNNFTSPSSATGSSTSSTATTGISSSTSSSDFTPTTFSGTQRSPTTWPSPTPEIQENYLTLQNGLPHKNTYTAGEILYNVTLKYGIKTGKFSDKGKVGNMSECVRACGRMETCSLAFMLGKQCFAVACYSDALCLTKPAFSPFYKPQIAFVKHTKEIVSANKSKPSEVSQCRASAAHNDVTLVGGINAGKFTDLGNADNMSICTQRCCMKNACDVAFMLENECYGVSCLNESLCESRPARNPARYNPRIVYVYHDKKKDNASPQPKSVCWDGEILYNYTLVGGINAGTFSDNGKTTNMDICMQFCCKRDSCDLAFMIEDDCYSVSCNSNGACEPRKARPTHYLPRIAIRKKPQGNYNVKGIFTDMTSTPLTATPLTSSVSQSSSPTPATSPSPTLSTISEVHQADSTANPIVKVAHSCDATPIEYNVTLKMGLHSGVFQKVGRVDSMDDCIEMSCKEPRSDVAFMLGSMCYAVHCYSADLCKTVPIFGSSISRLNLNPAISFLQKNSQFGVSSLATTNDNIAQDKCRDSTITYNVTLRGGIDAGNFTERPGVLSMRECIGKCCDDTSCDLAFMFGDHCYSVECQSEKLCQAVLAKPSHLEPKVSYVSRGFYDDKDKGTMFSANDQTPTCRADQKSQSEIFSNKTLVGGLEAGKFSFEGVVSDMHMCMDRCCAQQGCNVAYMVDNNCFSVACYSPSLCKISDTSSTNGDVEISTILESTAERPAEKHSMVLYVIIGVVGFAAGAGGILWAVCMFIRRHRLRSRHRQDTK</sequence>
<dbReference type="CDD" id="cd00041">
    <property type="entry name" value="CUB"/>
    <property type="match status" value="1"/>
</dbReference>
<dbReference type="InterPro" id="IPR035914">
    <property type="entry name" value="Sperma_CUB_dom_sf"/>
</dbReference>
<dbReference type="OrthoDB" id="536372at2759"/>
<feature type="compositionally biased region" description="Low complexity" evidence="7">
    <location>
        <begin position="1431"/>
        <end position="1467"/>
    </location>
</feature>
<evidence type="ECO:0000256" key="8">
    <source>
        <dbReference type="SAM" id="Phobius"/>
    </source>
</evidence>
<keyword evidence="5" id="KW-0325">Glycoprotein</keyword>
<feature type="compositionally biased region" description="Basic residues" evidence="7">
    <location>
        <begin position="205"/>
        <end position="219"/>
    </location>
</feature>
<dbReference type="SMART" id="SM00560">
    <property type="entry name" value="LamGL"/>
    <property type="match status" value="1"/>
</dbReference>
<evidence type="ECO:0000256" key="7">
    <source>
        <dbReference type="SAM" id="MobiDB-lite"/>
    </source>
</evidence>
<dbReference type="SUPFAM" id="SSF49854">
    <property type="entry name" value="Spermadhesin, CUB domain"/>
    <property type="match status" value="1"/>
</dbReference>